<dbReference type="RefSeq" id="WP_059248425.1">
    <property type="nucleotide sequence ID" value="NZ_BAAAOQ010000011.1"/>
</dbReference>
<comment type="caution">
    <text evidence="3">The sequence shown here is derived from an EMBL/GenBank/DDBJ whole genome shotgun (WGS) entry which is preliminary data.</text>
</comment>
<evidence type="ECO:0000256" key="1">
    <source>
        <dbReference type="SAM" id="MobiDB-lite"/>
    </source>
</evidence>
<name>A0ABN3BL92_9ACTN</name>
<dbReference type="EMBL" id="BAAAOQ010000011">
    <property type="protein sequence ID" value="GAA2197499.1"/>
    <property type="molecule type" value="Genomic_DNA"/>
</dbReference>
<dbReference type="PANTHER" id="PTHR13847">
    <property type="entry name" value="SARCOSINE DEHYDROGENASE-RELATED"/>
    <property type="match status" value="1"/>
</dbReference>
<reference evidence="3 4" key="1">
    <citation type="journal article" date="2019" name="Int. J. Syst. Evol. Microbiol.">
        <title>The Global Catalogue of Microorganisms (GCM) 10K type strain sequencing project: providing services to taxonomists for standard genome sequencing and annotation.</title>
        <authorList>
            <consortium name="The Broad Institute Genomics Platform"/>
            <consortium name="The Broad Institute Genome Sequencing Center for Infectious Disease"/>
            <person name="Wu L."/>
            <person name="Ma J."/>
        </authorList>
    </citation>
    <scope>NUCLEOTIDE SEQUENCE [LARGE SCALE GENOMIC DNA]</scope>
    <source>
        <strain evidence="3 4">JCM 14924</strain>
    </source>
</reference>
<feature type="region of interest" description="Disordered" evidence="1">
    <location>
        <begin position="429"/>
        <end position="449"/>
    </location>
</feature>
<organism evidence="3 4">
    <name type="scientific">Streptomyces bangladeshensis</name>
    <dbReference type="NCBI Taxonomy" id="295352"/>
    <lineage>
        <taxon>Bacteria</taxon>
        <taxon>Bacillati</taxon>
        <taxon>Actinomycetota</taxon>
        <taxon>Actinomycetes</taxon>
        <taxon>Kitasatosporales</taxon>
        <taxon>Streptomycetaceae</taxon>
        <taxon>Streptomyces</taxon>
    </lineage>
</organism>
<dbReference type="Gene3D" id="3.50.50.60">
    <property type="entry name" value="FAD/NAD(P)-binding domain"/>
    <property type="match status" value="1"/>
</dbReference>
<feature type="compositionally biased region" description="Low complexity" evidence="1">
    <location>
        <begin position="429"/>
        <end position="443"/>
    </location>
</feature>
<sequence>MNSHLTPWATSQEATRPRLRGRRRCDVAVVGAGLTGLSTALELLTLNPESRVVVLEADRVAAGASGRGTGLLGPRIGPPLQVARRRFGDDVARAAHLWSVAAVRHVLDLVERHQLACDLTPGGQLVVARDERAAEHQYQERQAALMLGLPPEYVEFVERDQLPPYAGRSLSGLRYGPAATLDPAALTEQLARAGERLGLVVHENSQVRRIRRGLLNTVVTDGGELVADHVVLAVNAYGGALAAAPSGVLPVRVQAGVTHKLSEEQLAELAGLDAEPLIEHGEVAPYFRLTPDGRLVVGGGALERGAHGCFAPHPGRLLAAARAFSPALADISLDAAWAGPIAVTRDGLPVLGEHRGDPWLHHATGCNGHGLALSVYHGSVLARRIAGADTGPSDLPWLRASAPWLPRGRVTDRVLDRYLEHLATAAAPSGSAQAAAEAGGPAPRTEIPS</sequence>
<dbReference type="SUPFAM" id="SSF51971">
    <property type="entry name" value="Nucleotide-binding domain"/>
    <property type="match status" value="1"/>
</dbReference>
<dbReference type="Gene3D" id="3.30.9.10">
    <property type="entry name" value="D-Amino Acid Oxidase, subunit A, domain 2"/>
    <property type="match status" value="1"/>
</dbReference>
<feature type="domain" description="FAD dependent oxidoreductase" evidence="2">
    <location>
        <begin position="26"/>
        <end position="384"/>
    </location>
</feature>
<evidence type="ECO:0000313" key="4">
    <source>
        <dbReference type="Proteomes" id="UP001501391"/>
    </source>
</evidence>
<gene>
    <name evidence="3" type="ORF">GCM10009787_36240</name>
</gene>
<evidence type="ECO:0000313" key="3">
    <source>
        <dbReference type="EMBL" id="GAA2197499.1"/>
    </source>
</evidence>
<dbReference type="InterPro" id="IPR006076">
    <property type="entry name" value="FAD-dep_OxRdtase"/>
</dbReference>
<dbReference type="Proteomes" id="UP001501391">
    <property type="component" value="Unassembled WGS sequence"/>
</dbReference>
<evidence type="ECO:0000259" key="2">
    <source>
        <dbReference type="Pfam" id="PF01266"/>
    </source>
</evidence>
<dbReference type="InterPro" id="IPR036188">
    <property type="entry name" value="FAD/NAD-bd_sf"/>
</dbReference>
<accession>A0ABN3BL92</accession>
<dbReference type="PANTHER" id="PTHR13847:SF281">
    <property type="entry name" value="FAD DEPENDENT OXIDOREDUCTASE DOMAIN-CONTAINING PROTEIN"/>
    <property type="match status" value="1"/>
</dbReference>
<keyword evidence="4" id="KW-1185">Reference proteome</keyword>
<protein>
    <submittedName>
        <fullName evidence="3">FAD-binding oxidoreductase</fullName>
    </submittedName>
</protein>
<dbReference type="Pfam" id="PF01266">
    <property type="entry name" value="DAO"/>
    <property type="match status" value="1"/>
</dbReference>
<proteinExistence type="predicted"/>